<dbReference type="AlphaFoldDB" id="A0A7W9SUS4"/>
<evidence type="ECO:0000313" key="3">
    <source>
        <dbReference type="EMBL" id="MBB6053046.1"/>
    </source>
</evidence>
<dbReference type="Gene3D" id="3.30.70.60">
    <property type="match status" value="1"/>
</dbReference>
<name>A0A7W9SUS4_ARMRO</name>
<comment type="caution">
    <text evidence="3">The sequence shown here is derived from an EMBL/GenBank/DDBJ whole genome shotgun (WGS) entry which is preliminary data.</text>
</comment>
<feature type="transmembrane region" description="Helical" evidence="2">
    <location>
        <begin position="18"/>
        <end position="37"/>
    </location>
</feature>
<sequence>MKNSLINFKNPQEVGPSAVTLAALLILAGSLAYMLFVPKATTDGLARGKERSRKQILEQIESAQASGQAAQAATAGKLWQGDTDTISAAILAQLTQEANLLKVKVSAFRPQRTLTLPELTELPFTVQLAGPYPAIQAFAASFDRPSSKLALRSIQLASSDASSDAVTATLGISAYVSGQVTVAPKKPTVSATPAPSKGGTSNGQAQ</sequence>
<dbReference type="InterPro" id="IPR014717">
    <property type="entry name" value="Transl_elong_EF1B/ribsomal_bS6"/>
</dbReference>
<dbReference type="Proteomes" id="UP000520814">
    <property type="component" value="Unassembled WGS sequence"/>
</dbReference>
<protein>
    <submittedName>
        <fullName evidence="3">Tfp pilus assembly protein PilO</fullName>
    </submittedName>
</protein>
<evidence type="ECO:0000256" key="2">
    <source>
        <dbReference type="SAM" id="Phobius"/>
    </source>
</evidence>
<proteinExistence type="predicted"/>
<dbReference type="RefSeq" id="WP_184202956.1">
    <property type="nucleotide sequence ID" value="NZ_JACHGW010000005.1"/>
</dbReference>
<evidence type="ECO:0000313" key="4">
    <source>
        <dbReference type="Proteomes" id="UP000520814"/>
    </source>
</evidence>
<feature type="region of interest" description="Disordered" evidence="1">
    <location>
        <begin position="185"/>
        <end position="206"/>
    </location>
</feature>
<keyword evidence="4" id="KW-1185">Reference proteome</keyword>
<accession>A0A7W9SUS4</accession>
<keyword evidence="2" id="KW-0472">Membrane</keyword>
<dbReference type="EMBL" id="JACHGW010000005">
    <property type="protein sequence ID" value="MBB6053046.1"/>
    <property type="molecule type" value="Genomic_DNA"/>
</dbReference>
<evidence type="ECO:0000256" key="1">
    <source>
        <dbReference type="SAM" id="MobiDB-lite"/>
    </source>
</evidence>
<organism evidence="3 4">
    <name type="scientific">Armatimonas rosea</name>
    <dbReference type="NCBI Taxonomy" id="685828"/>
    <lineage>
        <taxon>Bacteria</taxon>
        <taxon>Bacillati</taxon>
        <taxon>Armatimonadota</taxon>
        <taxon>Armatimonadia</taxon>
        <taxon>Armatimonadales</taxon>
        <taxon>Armatimonadaceae</taxon>
        <taxon>Armatimonas</taxon>
    </lineage>
</organism>
<reference evidence="3 4" key="1">
    <citation type="submission" date="2020-08" db="EMBL/GenBank/DDBJ databases">
        <title>Genomic Encyclopedia of Type Strains, Phase IV (KMG-IV): sequencing the most valuable type-strain genomes for metagenomic binning, comparative biology and taxonomic classification.</title>
        <authorList>
            <person name="Goeker M."/>
        </authorList>
    </citation>
    <scope>NUCLEOTIDE SEQUENCE [LARGE SCALE GENOMIC DNA]</scope>
    <source>
        <strain evidence="3 4">DSM 23562</strain>
    </source>
</reference>
<keyword evidence="2" id="KW-0812">Transmembrane</keyword>
<keyword evidence="2" id="KW-1133">Transmembrane helix</keyword>
<feature type="compositionally biased region" description="Polar residues" evidence="1">
    <location>
        <begin position="189"/>
        <end position="206"/>
    </location>
</feature>
<gene>
    <name evidence="3" type="ORF">HNQ39_004878</name>
</gene>